<evidence type="ECO:0000313" key="2">
    <source>
        <dbReference type="Proteomes" id="UP000520291"/>
    </source>
</evidence>
<reference evidence="1 2" key="1">
    <citation type="submission" date="2020-04" db="EMBL/GenBank/DDBJ databases">
        <authorList>
            <person name="Hitch T.C.A."/>
            <person name="Wylensek D."/>
            <person name="Clavel T."/>
        </authorList>
    </citation>
    <scope>NUCLEOTIDE SEQUENCE [LARGE SCALE GENOMIC DNA]</scope>
    <source>
        <strain evidence="1 2">WCA3-601-WT-5E</strain>
    </source>
</reference>
<name>A0A7X9SF64_9BACE</name>
<protein>
    <submittedName>
        <fullName evidence="1">Uncharacterized protein</fullName>
    </submittedName>
</protein>
<gene>
    <name evidence="1" type="ORF">HF841_18255</name>
</gene>
<dbReference type="AlphaFoldDB" id="A0A7X9SF64"/>
<proteinExistence type="predicted"/>
<dbReference type="Proteomes" id="UP000520291">
    <property type="component" value="Unassembled WGS sequence"/>
</dbReference>
<dbReference type="EMBL" id="JABAGL010000037">
    <property type="protein sequence ID" value="NME87928.1"/>
    <property type="molecule type" value="Genomic_DNA"/>
</dbReference>
<sequence>MKILIQLLKKWFDRRLRERCVKRVLRSCQGTDRNVLYETESLYFFIKGTH</sequence>
<dbReference type="RefSeq" id="WP_168948265.1">
    <property type="nucleotide sequence ID" value="NZ_JABAGL010000037.1"/>
</dbReference>
<comment type="caution">
    <text evidence="1">The sequence shown here is derived from an EMBL/GenBank/DDBJ whole genome shotgun (WGS) entry which is preliminary data.</text>
</comment>
<accession>A0A7X9SF64</accession>
<evidence type="ECO:0000313" key="1">
    <source>
        <dbReference type="EMBL" id="NME87928.1"/>
    </source>
</evidence>
<organism evidence="1 2">
    <name type="scientific">Bacteroides eggerthii</name>
    <dbReference type="NCBI Taxonomy" id="28111"/>
    <lineage>
        <taxon>Bacteria</taxon>
        <taxon>Pseudomonadati</taxon>
        <taxon>Bacteroidota</taxon>
        <taxon>Bacteroidia</taxon>
        <taxon>Bacteroidales</taxon>
        <taxon>Bacteroidaceae</taxon>
        <taxon>Bacteroides</taxon>
    </lineage>
</organism>